<gene>
    <name evidence="3" type="ORF">F0L46_16575</name>
</gene>
<reference evidence="3 4" key="2">
    <citation type="submission" date="2019-09" db="EMBL/GenBank/DDBJ databases">
        <authorList>
            <person name="Jin C."/>
        </authorList>
    </citation>
    <scope>NUCLEOTIDE SEQUENCE [LARGE SCALE GENOMIC DNA]</scope>
    <source>
        <strain evidence="3 4">BN140002</strain>
    </source>
</reference>
<evidence type="ECO:0000256" key="1">
    <source>
        <dbReference type="ARBA" id="ARBA00022801"/>
    </source>
</evidence>
<organism evidence="3 4">
    <name type="scientific">Salinarimonas soli</name>
    <dbReference type="NCBI Taxonomy" id="1638099"/>
    <lineage>
        <taxon>Bacteria</taxon>
        <taxon>Pseudomonadati</taxon>
        <taxon>Pseudomonadota</taxon>
        <taxon>Alphaproteobacteria</taxon>
        <taxon>Hyphomicrobiales</taxon>
        <taxon>Salinarimonadaceae</taxon>
        <taxon>Salinarimonas</taxon>
    </lineage>
</organism>
<dbReference type="GO" id="GO:0016811">
    <property type="term" value="F:hydrolase activity, acting on carbon-nitrogen (but not peptide) bonds, in linear amides"/>
    <property type="evidence" value="ECO:0007669"/>
    <property type="project" value="TreeGrafter"/>
</dbReference>
<proteinExistence type="predicted"/>
<dbReference type="InterPro" id="IPR036526">
    <property type="entry name" value="C-N_Hydrolase_sf"/>
</dbReference>
<name>A0A5B2VC51_9HYPH</name>
<dbReference type="EMBL" id="VUOA01000028">
    <property type="protein sequence ID" value="KAA2236316.1"/>
    <property type="molecule type" value="Genomic_DNA"/>
</dbReference>
<dbReference type="PANTHER" id="PTHR43674:SF12">
    <property type="entry name" value="NITRILASE C965.09-RELATED"/>
    <property type="match status" value="1"/>
</dbReference>
<dbReference type="AlphaFoldDB" id="A0A5B2VC51"/>
<comment type="caution">
    <text evidence="3">The sequence shown here is derived from an EMBL/GenBank/DDBJ whole genome shotgun (WGS) entry which is preliminary data.</text>
</comment>
<evidence type="ECO:0000313" key="4">
    <source>
        <dbReference type="Proteomes" id="UP000323142"/>
    </source>
</evidence>
<reference evidence="3 4" key="1">
    <citation type="submission" date="2019-09" db="EMBL/GenBank/DDBJ databases">
        <title>Salinarimonas rosea gen. nov., sp. nov., a new member of the a-2 subgroup of the Proteobacteria.</title>
        <authorList>
            <person name="Liu J."/>
        </authorList>
    </citation>
    <scope>NUCLEOTIDE SEQUENCE [LARGE SCALE GENOMIC DNA]</scope>
    <source>
        <strain evidence="3 4">BN140002</strain>
    </source>
</reference>
<evidence type="ECO:0000259" key="2">
    <source>
        <dbReference type="PROSITE" id="PS50263"/>
    </source>
</evidence>
<dbReference type="OrthoDB" id="9803803at2"/>
<dbReference type="Proteomes" id="UP000323142">
    <property type="component" value="Unassembled WGS sequence"/>
</dbReference>
<dbReference type="InterPro" id="IPR003010">
    <property type="entry name" value="C-N_Hydrolase"/>
</dbReference>
<dbReference type="PANTHER" id="PTHR43674">
    <property type="entry name" value="NITRILASE C965.09-RELATED"/>
    <property type="match status" value="1"/>
</dbReference>
<dbReference type="Pfam" id="PF00795">
    <property type="entry name" value="CN_hydrolase"/>
    <property type="match status" value="1"/>
</dbReference>
<dbReference type="Gene3D" id="3.60.110.10">
    <property type="entry name" value="Carbon-nitrogen hydrolase"/>
    <property type="match status" value="1"/>
</dbReference>
<keyword evidence="4" id="KW-1185">Reference proteome</keyword>
<evidence type="ECO:0000313" key="3">
    <source>
        <dbReference type="EMBL" id="KAA2236316.1"/>
    </source>
</evidence>
<dbReference type="InterPro" id="IPR050345">
    <property type="entry name" value="Aliph_Amidase/BUP"/>
</dbReference>
<accession>A0A5B2VC51</accession>
<dbReference type="RefSeq" id="WP_149819514.1">
    <property type="nucleotide sequence ID" value="NZ_VUOA01000028.1"/>
</dbReference>
<dbReference type="CDD" id="cd07569">
    <property type="entry name" value="DCase"/>
    <property type="match status" value="1"/>
</dbReference>
<dbReference type="SUPFAM" id="SSF56317">
    <property type="entry name" value="Carbon-nitrogen hydrolase"/>
    <property type="match status" value="1"/>
</dbReference>
<protein>
    <submittedName>
        <fullName evidence="3">N-carbamoyl-D-amino-acid hydrolase</fullName>
    </submittedName>
</protein>
<keyword evidence="1 3" id="KW-0378">Hydrolase</keyword>
<feature type="domain" description="CN hydrolase" evidence="2">
    <location>
        <begin position="5"/>
        <end position="276"/>
    </location>
</feature>
<dbReference type="PROSITE" id="PS50263">
    <property type="entry name" value="CN_HYDROLASE"/>
    <property type="match status" value="1"/>
</dbReference>
<sequence length="309" mass="34689">MSRIVTVAAAQLGAIQKDDSRQAVVRRMIDLMDEAKRQGADLVVYPELALTTFFPRWYHEDRAEADHWFEREMPNAATGSLFARAREHGMAMSFGFAEITPEGRHFNTSILVERDGTITGRYRKVHLPGHDEHDPERTHQHLEKRYFEPGDLGFPAWRMLGGVVGMCICNDRRWPETWRVLGLQGVELVVLGFNTPSVNSQKGAEGLEKRMFHHKLSLQAGAYQNSTWVVAVAKAGTEDGHHLMGGTCIVSPDGEIVAEIAHEDDGIVVHPCDLDATIFGKETIFDFKRHRRIEHYGPITAQAGVITPK</sequence>